<keyword evidence="1" id="KW-0472">Membrane</keyword>
<feature type="transmembrane region" description="Helical" evidence="1">
    <location>
        <begin position="34"/>
        <end position="52"/>
    </location>
</feature>
<keyword evidence="1" id="KW-0812">Transmembrane</keyword>
<accession>A0A645FKE4</accession>
<evidence type="ECO:0000256" key="1">
    <source>
        <dbReference type="SAM" id="Phobius"/>
    </source>
</evidence>
<sequence length="117" mass="12161">MENINPYSPRSAAKIRFSILVKTIGPSIDGTKKLEVPVIAVIIIIGALINLAETAASPRTRAPTILTVCPIFEGSLLLASIISSNTKSISISSTILGKGTESLEANILTKSGVGNNS</sequence>
<comment type="caution">
    <text evidence="2">The sequence shown here is derived from an EMBL/GenBank/DDBJ whole genome shotgun (WGS) entry which is preliminary data.</text>
</comment>
<gene>
    <name evidence="2" type="ORF">SDC9_161358</name>
</gene>
<dbReference type="EMBL" id="VSSQ01060620">
    <property type="protein sequence ID" value="MPN14032.1"/>
    <property type="molecule type" value="Genomic_DNA"/>
</dbReference>
<name>A0A645FKE4_9ZZZZ</name>
<reference evidence="2" key="1">
    <citation type="submission" date="2019-08" db="EMBL/GenBank/DDBJ databases">
        <authorList>
            <person name="Kucharzyk K."/>
            <person name="Murdoch R.W."/>
            <person name="Higgins S."/>
            <person name="Loffler F."/>
        </authorList>
    </citation>
    <scope>NUCLEOTIDE SEQUENCE</scope>
</reference>
<keyword evidence="1" id="KW-1133">Transmembrane helix</keyword>
<protein>
    <submittedName>
        <fullName evidence="2">Uncharacterized protein</fullName>
    </submittedName>
</protein>
<evidence type="ECO:0000313" key="2">
    <source>
        <dbReference type="EMBL" id="MPN14032.1"/>
    </source>
</evidence>
<proteinExistence type="predicted"/>
<organism evidence="2">
    <name type="scientific">bioreactor metagenome</name>
    <dbReference type="NCBI Taxonomy" id="1076179"/>
    <lineage>
        <taxon>unclassified sequences</taxon>
        <taxon>metagenomes</taxon>
        <taxon>ecological metagenomes</taxon>
    </lineage>
</organism>
<dbReference type="AlphaFoldDB" id="A0A645FKE4"/>